<dbReference type="Proteomes" id="UP000095256">
    <property type="component" value="Unassembled WGS sequence"/>
</dbReference>
<accession>A0A1E5KS67</accession>
<feature type="region of interest" description="Disordered" evidence="1">
    <location>
        <begin position="40"/>
        <end position="62"/>
    </location>
</feature>
<reference evidence="4 5" key="1">
    <citation type="submission" date="2016-09" db="EMBL/GenBank/DDBJ databases">
        <authorList>
            <person name="Capua I."/>
            <person name="De Benedictis P."/>
            <person name="Joannis T."/>
            <person name="Lombin L.H."/>
            <person name="Cattoli G."/>
        </authorList>
    </citation>
    <scope>NUCLEOTIDE SEQUENCE [LARGE SCALE GENOMIC DNA]</scope>
    <source>
        <strain evidence="4 5">LMG 25899</strain>
    </source>
</reference>
<dbReference type="EMBL" id="MIEK01000081">
    <property type="protein sequence ID" value="OEH80727.1"/>
    <property type="molecule type" value="Genomic_DNA"/>
</dbReference>
<organism evidence="4 5">
    <name type="scientific">Enterococcus rivorum</name>
    <dbReference type="NCBI Taxonomy" id="762845"/>
    <lineage>
        <taxon>Bacteria</taxon>
        <taxon>Bacillati</taxon>
        <taxon>Bacillota</taxon>
        <taxon>Bacilli</taxon>
        <taxon>Lactobacillales</taxon>
        <taxon>Enterococcaceae</taxon>
        <taxon>Enterococcus</taxon>
    </lineage>
</organism>
<evidence type="ECO:0000259" key="3">
    <source>
        <dbReference type="Pfam" id="PF13731"/>
    </source>
</evidence>
<keyword evidence="5" id="KW-1185">Reference proteome</keyword>
<protein>
    <recommendedName>
        <fullName evidence="3">WxL domain-containing protein</fullName>
    </recommendedName>
</protein>
<proteinExistence type="predicted"/>
<evidence type="ECO:0000256" key="1">
    <source>
        <dbReference type="SAM" id="MobiDB-lite"/>
    </source>
</evidence>
<name>A0A1E5KS67_9ENTE</name>
<keyword evidence="2" id="KW-0732">Signal</keyword>
<dbReference type="Pfam" id="PF13731">
    <property type="entry name" value="WxL"/>
    <property type="match status" value="1"/>
</dbReference>
<feature type="signal peptide" evidence="2">
    <location>
        <begin position="1"/>
        <end position="27"/>
    </location>
</feature>
<evidence type="ECO:0000313" key="4">
    <source>
        <dbReference type="EMBL" id="OEH80727.1"/>
    </source>
</evidence>
<evidence type="ECO:0000313" key="5">
    <source>
        <dbReference type="Proteomes" id="UP000095256"/>
    </source>
</evidence>
<dbReference type="InterPro" id="IPR027994">
    <property type="entry name" value="WxL_dom"/>
</dbReference>
<comment type="caution">
    <text evidence="4">The sequence shown here is derived from an EMBL/GenBank/DDBJ whole genome shotgun (WGS) entry which is preliminary data.</text>
</comment>
<evidence type="ECO:0000256" key="2">
    <source>
        <dbReference type="SAM" id="SignalP"/>
    </source>
</evidence>
<feature type="domain" description="WxL" evidence="3">
    <location>
        <begin position="30"/>
        <end position="265"/>
    </location>
</feature>
<feature type="chain" id="PRO_5009180410" description="WxL domain-containing protein" evidence="2">
    <location>
        <begin position="28"/>
        <end position="265"/>
    </location>
</feature>
<dbReference type="STRING" id="762845.BCR26_06905"/>
<dbReference type="OrthoDB" id="2182753at2"/>
<dbReference type="AlphaFoldDB" id="A0A1E5KS67"/>
<sequence>MKKKVLGTTALLAILAANFALPITASAVPTSLKSEGHIEYIEDNGTNPPTDPEDPGKPVDPEEPIVVNPDGGTLSVDAVTNLEFMQQKAVTTDQTYFAKQVTVKENGTVKGTRGNFVQVTDKRIDNRTAWKLSAKMTKQFTAGTNVLAGSTLTYTNPLINGAGTDKDLFPKLGTGASSFTLTESGNEVDVMATDAATKGFGTFTVEFGNSAGYAGGTATDSTGTPNATDTNLIENGSVQLYVPGKAIKTKAAYTAEVLWSISETP</sequence>
<gene>
    <name evidence="4" type="ORF">BCR26_06905</name>
</gene>
<dbReference type="RefSeq" id="WP_069700245.1">
    <property type="nucleotide sequence ID" value="NZ_JAGGMA010000001.1"/>
</dbReference>